<evidence type="ECO:0000313" key="2">
    <source>
        <dbReference type="Proteomes" id="UP000030687"/>
    </source>
</evidence>
<dbReference type="Proteomes" id="UP000030687">
    <property type="component" value="Unassembled WGS sequence"/>
</dbReference>
<evidence type="ECO:0000313" key="1">
    <source>
        <dbReference type="EMBL" id="ESR42541.1"/>
    </source>
</evidence>
<protein>
    <submittedName>
        <fullName evidence="1">Uncharacterized protein</fullName>
    </submittedName>
</protein>
<organism evidence="1 2">
    <name type="scientific">Citrus clementina</name>
    <name type="common">Clementine</name>
    <name type="synonym">Citrus deliciosa x Citrus sinensis</name>
    <dbReference type="NCBI Taxonomy" id="85681"/>
    <lineage>
        <taxon>Eukaryota</taxon>
        <taxon>Viridiplantae</taxon>
        <taxon>Streptophyta</taxon>
        <taxon>Embryophyta</taxon>
        <taxon>Tracheophyta</taxon>
        <taxon>Spermatophyta</taxon>
        <taxon>Magnoliopsida</taxon>
        <taxon>eudicotyledons</taxon>
        <taxon>Gunneridae</taxon>
        <taxon>Pentapetalae</taxon>
        <taxon>rosids</taxon>
        <taxon>malvids</taxon>
        <taxon>Sapindales</taxon>
        <taxon>Rutaceae</taxon>
        <taxon>Aurantioideae</taxon>
        <taxon>Citrus</taxon>
    </lineage>
</organism>
<dbReference type="EMBL" id="KI536861">
    <property type="protein sequence ID" value="ESR42541.1"/>
    <property type="molecule type" value="Genomic_DNA"/>
</dbReference>
<gene>
    <name evidence="1" type="ORF">CICLE_v10013272mg</name>
</gene>
<accession>V4SZ63</accession>
<dbReference type="InParanoid" id="V4SZ63"/>
<proteinExistence type="predicted"/>
<dbReference type="Gramene" id="ESR42541">
    <property type="protein sequence ID" value="ESR42541"/>
    <property type="gene ID" value="CICLE_v10013272mg"/>
</dbReference>
<reference evidence="1 2" key="1">
    <citation type="submission" date="2013-10" db="EMBL/GenBank/DDBJ databases">
        <authorList>
            <consortium name="International Citrus Genome Consortium"/>
            <person name="Jenkins J."/>
            <person name="Schmutz J."/>
            <person name="Prochnik S."/>
            <person name="Rokhsar D."/>
            <person name="Gmitter F."/>
            <person name="Ollitrault P."/>
            <person name="Machado M."/>
            <person name="Talon M."/>
            <person name="Wincker P."/>
            <person name="Jaillon O."/>
            <person name="Morgante M."/>
        </authorList>
    </citation>
    <scope>NUCLEOTIDE SEQUENCE</scope>
    <source>
        <strain evidence="2">cv. Clemenules</strain>
    </source>
</reference>
<sequence>MANDRFFWTAELLPSIAEKVNAVAKQVRNRNNDVSERSGIEVSRFEPLLGTLAESLSQKVVEILKNNLSNA</sequence>
<keyword evidence="2" id="KW-1185">Reference proteome</keyword>
<dbReference type="KEGG" id="cic:CICLE_v10013272mg"/>
<name>V4SZ63_CITCL</name>
<dbReference type="AlphaFoldDB" id="V4SZ63"/>